<dbReference type="EMBL" id="MU839057">
    <property type="protein sequence ID" value="KAK1761661.1"/>
    <property type="molecule type" value="Genomic_DNA"/>
</dbReference>
<dbReference type="RefSeq" id="XP_060277874.1">
    <property type="nucleotide sequence ID" value="XM_060429410.1"/>
</dbReference>
<evidence type="ECO:0000313" key="3">
    <source>
        <dbReference type="Proteomes" id="UP001244011"/>
    </source>
</evidence>
<dbReference type="GeneID" id="85312597"/>
<feature type="compositionally biased region" description="Polar residues" evidence="1">
    <location>
        <begin position="26"/>
        <end position="41"/>
    </location>
</feature>
<comment type="caution">
    <text evidence="2">The sequence shown here is derived from an EMBL/GenBank/DDBJ whole genome shotgun (WGS) entry which is preliminary data.</text>
</comment>
<reference evidence="2" key="1">
    <citation type="submission" date="2023-06" db="EMBL/GenBank/DDBJ databases">
        <title>Genome-scale phylogeny and comparative genomics of the fungal order Sordariales.</title>
        <authorList>
            <consortium name="Lawrence Berkeley National Laboratory"/>
            <person name="Hensen N."/>
            <person name="Bonometti L."/>
            <person name="Westerberg I."/>
            <person name="Brannstrom I.O."/>
            <person name="Guillou S."/>
            <person name="Cros-Aarteil S."/>
            <person name="Calhoun S."/>
            <person name="Haridas S."/>
            <person name="Kuo A."/>
            <person name="Mondo S."/>
            <person name="Pangilinan J."/>
            <person name="Riley R."/>
            <person name="Labutti K."/>
            <person name="Andreopoulos B."/>
            <person name="Lipzen A."/>
            <person name="Chen C."/>
            <person name="Yanf M."/>
            <person name="Daum C."/>
            <person name="Ng V."/>
            <person name="Clum A."/>
            <person name="Steindorff A."/>
            <person name="Ohm R."/>
            <person name="Martin F."/>
            <person name="Silar P."/>
            <person name="Natvig D."/>
            <person name="Lalanne C."/>
            <person name="Gautier V."/>
            <person name="Ament-Velasquez S.L."/>
            <person name="Kruys A."/>
            <person name="Hutchinson M.I."/>
            <person name="Powell A.J."/>
            <person name="Barry K."/>
            <person name="Miller A.N."/>
            <person name="Grigoriev I.V."/>
            <person name="Debuchy R."/>
            <person name="Gladieux P."/>
            <person name="Thoren M.H."/>
            <person name="Johannesson H."/>
        </authorList>
    </citation>
    <scope>NUCLEOTIDE SEQUENCE</scope>
    <source>
        <strain evidence="2">8032-3</strain>
    </source>
</reference>
<organism evidence="2 3">
    <name type="scientific">Phialemonium atrogriseum</name>
    <dbReference type="NCBI Taxonomy" id="1093897"/>
    <lineage>
        <taxon>Eukaryota</taxon>
        <taxon>Fungi</taxon>
        <taxon>Dikarya</taxon>
        <taxon>Ascomycota</taxon>
        <taxon>Pezizomycotina</taxon>
        <taxon>Sordariomycetes</taxon>
        <taxon>Sordariomycetidae</taxon>
        <taxon>Cephalothecales</taxon>
        <taxon>Cephalothecaceae</taxon>
        <taxon>Phialemonium</taxon>
    </lineage>
</organism>
<evidence type="ECO:0000256" key="1">
    <source>
        <dbReference type="SAM" id="MobiDB-lite"/>
    </source>
</evidence>
<proteinExistence type="predicted"/>
<feature type="region of interest" description="Disordered" evidence="1">
    <location>
        <begin position="26"/>
        <end position="67"/>
    </location>
</feature>
<name>A0AAJ0BTB9_9PEZI</name>
<gene>
    <name evidence="2" type="ORF">QBC33DRAFT_553446</name>
</gene>
<keyword evidence="3" id="KW-1185">Reference proteome</keyword>
<dbReference type="AlphaFoldDB" id="A0AAJ0BTB9"/>
<accession>A0AAJ0BTB9</accession>
<sequence length="295" mass="32384">MCNSCFTAGRWVPYCQDRNTPSPLQVPTYPLQNYNSQSYISQPPQPHPRPAMMPSSSGSLHPGGTYAASPSGSGNFYPGSNFGASPSGSGNFYDGSNYAETSGGSVRAGSRGSASSSISVESARATVYSVERSQSLESLARQISRDLNDLDDTVRQLNAWFRSLDPKGYTKRTPWSAGMESAYDRYKRYGAAHAQAHTAFQICLSTTRRNTTPEQHAERAKLAIDWGTQALRAAEARLEFMRMYRDAYRLKGIDTHIKTGDNIITSARNAVAEARRNYNSIWVSAGRLTDLSIFS</sequence>
<protein>
    <submittedName>
        <fullName evidence="2">Uncharacterized protein</fullName>
    </submittedName>
</protein>
<dbReference type="Proteomes" id="UP001244011">
    <property type="component" value="Unassembled WGS sequence"/>
</dbReference>
<evidence type="ECO:0000313" key="2">
    <source>
        <dbReference type="EMBL" id="KAK1761661.1"/>
    </source>
</evidence>